<evidence type="ECO:0000313" key="2">
    <source>
        <dbReference type="Proteomes" id="UP000828390"/>
    </source>
</evidence>
<organism evidence="1 2">
    <name type="scientific">Dreissena polymorpha</name>
    <name type="common">Zebra mussel</name>
    <name type="synonym">Mytilus polymorpha</name>
    <dbReference type="NCBI Taxonomy" id="45954"/>
    <lineage>
        <taxon>Eukaryota</taxon>
        <taxon>Metazoa</taxon>
        <taxon>Spiralia</taxon>
        <taxon>Lophotrochozoa</taxon>
        <taxon>Mollusca</taxon>
        <taxon>Bivalvia</taxon>
        <taxon>Autobranchia</taxon>
        <taxon>Heteroconchia</taxon>
        <taxon>Euheterodonta</taxon>
        <taxon>Imparidentia</taxon>
        <taxon>Neoheterodontei</taxon>
        <taxon>Myida</taxon>
        <taxon>Dreissenoidea</taxon>
        <taxon>Dreissenidae</taxon>
        <taxon>Dreissena</taxon>
    </lineage>
</organism>
<protein>
    <submittedName>
        <fullName evidence="1">Uncharacterized protein</fullName>
    </submittedName>
</protein>
<sequence>METTTQAPPSTMLPTRAFWESAEFPLNPRVGGITPGLTLVPWVTAVRAQGGS</sequence>
<keyword evidence="2" id="KW-1185">Reference proteome</keyword>
<dbReference type="EMBL" id="JAIWYP010000004">
    <property type="protein sequence ID" value="KAH3837950.1"/>
    <property type="molecule type" value="Genomic_DNA"/>
</dbReference>
<reference evidence="1" key="2">
    <citation type="submission" date="2020-11" db="EMBL/GenBank/DDBJ databases">
        <authorList>
            <person name="McCartney M.A."/>
            <person name="Auch B."/>
            <person name="Kono T."/>
            <person name="Mallez S."/>
            <person name="Becker A."/>
            <person name="Gohl D.M."/>
            <person name="Silverstein K.A.T."/>
            <person name="Koren S."/>
            <person name="Bechman K.B."/>
            <person name="Herman A."/>
            <person name="Abrahante J.E."/>
            <person name="Garbe J."/>
        </authorList>
    </citation>
    <scope>NUCLEOTIDE SEQUENCE</scope>
    <source>
        <strain evidence="1">Duluth1</strain>
        <tissue evidence="1">Whole animal</tissue>
    </source>
</reference>
<name>A0A9D4KDP5_DREPO</name>
<dbReference type="Proteomes" id="UP000828390">
    <property type="component" value="Unassembled WGS sequence"/>
</dbReference>
<dbReference type="AlphaFoldDB" id="A0A9D4KDP5"/>
<comment type="caution">
    <text evidence="1">The sequence shown here is derived from an EMBL/GenBank/DDBJ whole genome shotgun (WGS) entry which is preliminary data.</text>
</comment>
<proteinExistence type="predicted"/>
<evidence type="ECO:0000313" key="1">
    <source>
        <dbReference type="EMBL" id="KAH3837950.1"/>
    </source>
</evidence>
<gene>
    <name evidence="1" type="ORF">DPMN_111354</name>
</gene>
<accession>A0A9D4KDP5</accession>
<reference evidence="1" key="1">
    <citation type="journal article" date="2019" name="bioRxiv">
        <title>The Genome of the Zebra Mussel, Dreissena polymorpha: A Resource for Invasive Species Research.</title>
        <authorList>
            <person name="McCartney M.A."/>
            <person name="Auch B."/>
            <person name="Kono T."/>
            <person name="Mallez S."/>
            <person name="Zhang Y."/>
            <person name="Obille A."/>
            <person name="Becker A."/>
            <person name="Abrahante J.E."/>
            <person name="Garbe J."/>
            <person name="Badalamenti J.P."/>
            <person name="Herman A."/>
            <person name="Mangelson H."/>
            <person name="Liachko I."/>
            <person name="Sullivan S."/>
            <person name="Sone E.D."/>
            <person name="Koren S."/>
            <person name="Silverstein K.A.T."/>
            <person name="Beckman K.B."/>
            <person name="Gohl D.M."/>
        </authorList>
    </citation>
    <scope>NUCLEOTIDE SEQUENCE</scope>
    <source>
        <strain evidence="1">Duluth1</strain>
        <tissue evidence="1">Whole animal</tissue>
    </source>
</reference>